<protein>
    <recommendedName>
        <fullName evidence="3">Sorting nexin/Vps5-like C-terminal domain-containing protein</fullName>
    </recommendedName>
</protein>
<dbReference type="InterPro" id="IPR027267">
    <property type="entry name" value="AH/BAR_dom_sf"/>
</dbReference>
<evidence type="ECO:0000313" key="2">
    <source>
        <dbReference type="Proteomes" id="UP000678393"/>
    </source>
</evidence>
<dbReference type="AlphaFoldDB" id="A0A8S3YDJ5"/>
<dbReference type="EMBL" id="CAJHNH020000074">
    <property type="protein sequence ID" value="CAG5115097.1"/>
    <property type="molecule type" value="Genomic_DNA"/>
</dbReference>
<reference evidence="1" key="1">
    <citation type="submission" date="2021-04" db="EMBL/GenBank/DDBJ databases">
        <authorList>
            <consortium name="Molecular Ecology Group"/>
        </authorList>
    </citation>
    <scope>NUCLEOTIDE SEQUENCE</scope>
</reference>
<evidence type="ECO:0008006" key="3">
    <source>
        <dbReference type="Google" id="ProtNLM"/>
    </source>
</evidence>
<organism evidence="1 2">
    <name type="scientific">Candidula unifasciata</name>
    <dbReference type="NCBI Taxonomy" id="100452"/>
    <lineage>
        <taxon>Eukaryota</taxon>
        <taxon>Metazoa</taxon>
        <taxon>Spiralia</taxon>
        <taxon>Lophotrochozoa</taxon>
        <taxon>Mollusca</taxon>
        <taxon>Gastropoda</taxon>
        <taxon>Heterobranchia</taxon>
        <taxon>Euthyneura</taxon>
        <taxon>Panpulmonata</taxon>
        <taxon>Eupulmonata</taxon>
        <taxon>Stylommatophora</taxon>
        <taxon>Helicina</taxon>
        <taxon>Helicoidea</taxon>
        <taxon>Geomitridae</taxon>
        <taxon>Candidula</taxon>
    </lineage>
</organism>
<accession>A0A8S3YDJ5</accession>
<comment type="caution">
    <text evidence="1">The sequence shown here is derived from an EMBL/GenBank/DDBJ whole genome shotgun (WGS) entry which is preliminary data.</text>
</comment>
<dbReference type="Gene3D" id="1.20.1270.60">
    <property type="entry name" value="Arfaptin homology (AH) domain/BAR domain"/>
    <property type="match status" value="1"/>
</dbReference>
<sequence>MKSSQGELTVGLFLDLFARYSDSLKDMHLRRTSALIEYETCEKALEKAKPVKKAAAEEAYEAAKKTFEHSSEVGKKEITAFTQLRLLNASDALARYAEQQMKISQEFHTQLFHSRKALLELEL</sequence>
<dbReference type="Proteomes" id="UP000678393">
    <property type="component" value="Unassembled WGS sequence"/>
</dbReference>
<dbReference type="PANTHER" id="PTHR45850">
    <property type="entry name" value="SORTING NEXIN FAMILY MEMBER"/>
    <property type="match status" value="1"/>
</dbReference>
<dbReference type="SUPFAM" id="SSF103657">
    <property type="entry name" value="BAR/IMD domain-like"/>
    <property type="match status" value="1"/>
</dbReference>
<keyword evidence="2" id="KW-1185">Reference proteome</keyword>
<evidence type="ECO:0000313" key="1">
    <source>
        <dbReference type="EMBL" id="CAG5115097.1"/>
    </source>
</evidence>
<gene>
    <name evidence="1" type="ORF">CUNI_LOCUS655</name>
</gene>
<proteinExistence type="predicted"/>
<dbReference type="PANTHER" id="PTHR45850:SF2">
    <property type="entry name" value="SORTING NEXIN-5-LIKE"/>
    <property type="match status" value="1"/>
</dbReference>
<dbReference type="OrthoDB" id="9976382at2759"/>
<name>A0A8S3YDJ5_9EUPU</name>